<evidence type="ECO:0000256" key="1">
    <source>
        <dbReference type="SAM" id="MobiDB-lite"/>
    </source>
</evidence>
<dbReference type="AlphaFoldDB" id="A0A9N8ZZZ4"/>
<evidence type="ECO:0000313" key="3">
    <source>
        <dbReference type="Proteomes" id="UP000789759"/>
    </source>
</evidence>
<reference evidence="2" key="1">
    <citation type="submission" date="2021-06" db="EMBL/GenBank/DDBJ databases">
        <authorList>
            <person name="Kallberg Y."/>
            <person name="Tangrot J."/>
            <person name="Rosling A."/>
        </authorList>
    </citation>
    <scope>NUCLEOTIDE SEQUENCE</scope>
    <source>
        <strain evidence="2">FL966</strain>
    </source>
</reference>
<feature type="region of interest" description="Disordered" evidence="1">
    <location>
        <begin position="1"/>
        <end position="103"/>
    </location>
</feature>
<dbReference type="Proteomes" id="UP000789759">
    <property type="component" value="Unassembled WGS sequence"/>
</dbReference>
<protein>
    <submittedName>
        <fullName evidence="2">1615_t:CDS:1</fullName>
    </submittedName>
</protein>
<sequence length="130" mass="12322">MGHLTVNVTNMSAAKGNLSVTDAPVGTTPPESAPSETLPTAPSVAPSVAPSAALSGAPSGSSAPTGPAPAVSATGTAPSPLATESGKSSTTKPPAATTSASASAASSVQISNFELISGYLVALFIGGLLF</sequence>
<comment type="caution">
    <text evidence="2">The sequence shown here is derived from an EMBL/GenBank/DDBJ whole genome shotgun (WGS) entry which is preliminary data.</text>
</comment>
<evidence type="ECO:0000313" key="2">
    <source>
        <dbReference type="EMBL" id="CAG8512203.1"/>
    </source>
</evidence>
<feature type="compositionally biased region" description="Low complexity" evidence="1">
    <location>
        <begin position="87"/>
        <end position="103"/>
    </location>
</feature>
<name>A0A9N8ZZZ4_9GLOM</name>
<proteinExistence type="predicted"/>
<gene>
    <name evidence="2" type="ORF">CPELLU_LOCUS2971</name>
</gene>
<keyword evidence="3" id="KW-1185">Reference proteome</keyword>
<organism evidence="2 3">
    <name type="scientific">Cetraspora pellucida</name>
    <dbReference type="NCBI Taxonomy" id="1433469"/>
    <lineage>
        <taxon>Eukaryota</taxon>
        <taxon>Fungi</taxon>
        <taxon>Fungi incertae sedis</taxon>
        <taxon>Mucoromycota</taxon>
        <taxon>Glomeromycotina</taxon>
        <taxon>Glomeromycetes</taxon>
        <taxon>Diversisporales</taxon>
        <taxon>Gigasporaceae</taxon>
        <taxon>Cetraspora</taxon>
    </lineage>
</organism>
<feature type="compositionally biased region" description="Low complexity" evidence="1">
    <location>
        <begin position="39"/>
        <end position="80"/>
    </location>
</feature>
<dbReference type="EMBL" id="CAJVQA010001377">
    <property type="protein sequence ID" value="CAG8512203.1"/>
    <property type="molecule type" value="Genomic_DNA"/>
</dbReference>
<accession>A0A9N8ZZZ4</accession>
<feature type="compositionally biased region" description="Polar residues" evidence="1">
    <location>
        <begin position="1"/>
        <end position="12"/>
    </location>
</feature>